<keyword evidence="1" id="KW-0812">Transmembrane</keyword>
<organism evidence="2 3">
    <name type="scientific">Hymenobacter persicinus</name>
    <dbReference type="NCBI Taxonomy" id="2025506"/>
    <lineage>
        <taxon>Bacteria</taxon>
        <taxon>Pseudomonadati</taxon>
        <taxon>Bacteroidota</taxon>
        <taxon>Cytophagia</taxon>
        <taxon>Cytophagales</taxon>
        <taxon>Hymenobacteraceae</taxon>
        <taxon>Hymenobacter</taxon>
    </lineage>
</organism>
<feature type="transmembrane region" description="Helical" evidence="1">
    <location>
        <begin position="123"/>
        <end position="143"/>
    </location>
</feature>
<dbReference type="OrthoDB" id="652948at2"/>
<feature type="transmembrane region" description="Helical" evidence="1">
    <location>
        <begin position="49"/>
        <end position="68"/>
    </location>
</feature>
<feature type="transmembrane region" description="Helical" evidence="1">
    <location>
        <begin position="74"/>
        <end position="90"/>
    </location>
</feature>
<reference evidence="2 3" key="1">
    <citation type="submission" date="2019-02" db="EMBL/GenBank/DDBJ databases">
        <title>Bacterial novel species isolated from soil.</title>
        <authorList>
            <person name="Jung H.-Y."/>
        </authorList>
    </citation>
    <scope>NUCLEOTIDE SEQUENCE [LARGE SCALE GENOMIC DNA]</scope>
    <source>
        <strain evidence="2 3">1-3-3-3</strain>
    </source>
</reference>
<keyword evidence="3" id="KW-1185">Reference proteome</keyword>
<keyword evidence="1" id="KW-0472">Membrane</keyword>
<proteinExistence type="predicted"/>
<evidence type="ECO:0000313" key="2">
    <source>
        <dbReference type="EMBL" id="RYU76700.1"/>
    </source>
</evidence>
<dbReference type="Proteomes" id="UP000294155">
    <property type="component" value="Unassembled WGS sequence"/>
</dbReference>
<evidence type="ECO:0000256" key="1">
    <source>
        <dbReference type="SAM" id="Phobius"/>
    </source>
</evidence>
<feature type="transmembrane region" description="Helical" evidence="1">
    <location>
        <begin position="163"/>
        <end position="180"/>
    </location>
</feature>
<comment type="caution">
    <text evidence="2">The sequence shown here is derived from an EMBL/GenBank/DDBJ whole genome shotgun (WGS) entry which is preliminary data.</text>
</comment>
<gene>
    <name evidence="2" type="ORF">EWM57_18335</name>
</gene>
<accession>A0A4Q5L9B2</accession>
<evidence type="ECO:0000313" key="3">
    <source>
        <dbReference type="Proteomes" id="UP000294155"/>
    </source>
</evidence>
<sequence>MDLHDFRRQWQQQPTPAGCAADEAALRALLTESPTSPVTRMLRNARHEIIWTIITVGLTLAGLLFVGLPWIRPLGVLLLTSAVLMGYYYYHKLRALSRLGTTDGPLRGQVARQLRTLRRLLRLYYRLTMATLVVMGSFLLFSAYTHLPHLFRGDARTLWQQSLWLALTALVTGLLVHWLTRYHLQHQYGRHLDRLEGVLRELEETQ</sequence>
<dbReference type="EMBL" id="SEWE01000054">
    <property type="protein sequence ID" value="RYU76700.1"/>
    <property type="molecule type" value="Genomic_DNA"/>
</dbReference>
<name>A0A4Q5L9B2_9BACT</name>
<keyword evidence="1" id="KW-1133">Transmembrane helix</keyword>
<dbReference type="AlphaFoldDB" id="A0A4Q5L9B2"/>
<protein>
    <submittedName>
        <fullName evidence="2">Uncharacterized protein</fullName>
    </submittedName>
</protein>
<dbReference type="RefSeq" id="WP_129922749.1">
    <property type="nucleotide sequence ID" value="NZ_SEWE01000054.1"/>
</dbReference>